<accession>A0A371IHS2</accession>
<proteinExistence type="predicted"/>
<organism evidence="1 2">
    <name type="scientific">Mucuna pruriens</name>
    <name type="common">Velvet bean</name>
    <name type="synonym">Dolichos pruriens</name>
    <dbReference type="NCBI Taxonomy" id="157652"/>
    <lineage>
        <taxon>Eukaryota</taxon>
        <taxon>Viridiplantae</taxon>
        <taxon>Streptophyta</taxon>
        <taxon>Embryophyta</taxon>
        <taxon>Tracheophyta</taxon>
        <taxon>Spermatophyta</taxon>
        <taxon>Magnoliopsida</taxon>
        <taxon>eudicotyledons</taxon>
        <taxon>Gunneridae</taxon>
        <taxon>Pentapetalae</taxon>
        <taxon>rosids</taxon>
        <taxon>fabids</taxon>
        <taxon>Fabales</taxon>
        <taxon>Fabaceae</taxon>
        <taxon>Papilionoideae</taxon>
        <taxon>50 kb inversion clade</taxon>
        <taxon>NPAAA clade</taxon>
        <taxon>indigoferoid/millettioid clade</taxon>
        <taxon>Phaseoleae</taxon>
        <taxon>Mucuna</taxon>
    </lineage>
</organism>
<protein>
    <submittedName>
        <fullName evidence="1">Uncharacterized protein</fullName>
    </submittedName>
</protein>
<reference evidence="1" key="1">
    <citation type="submission" date="2018-05" db="EMBL/GenBank/DDBJ databases">
        <title>Draft genome of Mucuna pruriens seed.</title>
        <authorList>
            <person name="Nnadi N.E."/>
            <person name="Vos R."/>
            <person name="Hasami M.H."/>
            <person name="Devisetty U.K."/>
            <person name="Aguiy J.C."/>
        </authorList>
    </citation>
    <scope>NUCLEOTIDE SEQUENCE [LARGE SCALE GENOMIC DNA]</scope>
    <source>
        <strain evidence="1">JCA_2017</strain>
    </source>
</reference>
<keyword evidence="2" id="KW-1185">Reference proteome</keyword>
<dbReference type="Proteomes" id="UP000257109">
    <property type="component" value="Unassembled WGS sequence"/>
</dbReference>
<name>A0A371IHS2_MUCPR</name>
<evidence type="ECO:0000313" key="1">
    <source>
        <dbReference type="EMBL" id="RDY14591.1"/>
    </source>
</evidence>
<sequence>MSPDENLGDTLELPLMEKNLNVTRSPWRVKKGKRLSNLNCRSVLFCPLLRQSLVLFMTNIDYS</sequence>
<feature type="non-terminal residue" evidence="1">
    <location>
        <position position="1"/>
    </location>
</feature>
<dbReference type="AlphaFoldDB" id="A0A371IHS2"/>
<evidence type="ECO:0000313" key="2">
    <source>
        <dbReference type="Proteomes" id="UP000257109"/>
    </source>
</evidence>
<gene>
    <name evidence="1" type="ORF">CR513_00329</name>
</gene>
<dbReference type="EMBL" id="QJKJ01000050">
    <property type="protein sequence ID" value="RDY14591.1"/>
    <property type="molecule type" value="Genomic_DNA"/>
</dbReference>
<feature type="non-terminal residue" evidence="1">
    <location>
        <position position="63"/>
    </location>
</feature>
<comment type="caution">
    <text evidence="1">The sequence shown here is derived from an EMBL/GenBank/DDBJ whole genome shotgun (WGS) entry which is preliminary data.</text>
</comment>